<reference evidence="1 2" key="1">
    <citation type="journal article" date="2010" name="Nature">
        <title>The Ectocarpus genome and the independent evolution of multicellularity in brown algae.</title>
        <authorList>
            <person name="Cock J.M."/>
            <person name="Sterck L."/>
            <person name="Rouze P."/>
            <person name="Scornet D."/>
            <person name="Allen A.E."/>
            <person name="Amoutzias G."/>
            <person name="Anthouard V."/>
            <person name="Artiguenave F."/>
            <person name="Aury J.M."/>
            <person name="Badger J.H."/>
            <person name="Beszteri B."/>
            <person name="Billiau K."/>
            <person name="Bonnet E."/>
            <person name="Bothwell J.H."/>
            <person name="Bowler C."/>
            <person name="Boyen C."/>
            <person name="Brownlee C."/>
            <person name="Carrano C.J."/>
            <person name="Charrier B."/>
            <person name="Cho G.Y."/>
            <person name="Coelho S.M."/>
            <person name="Collen J."/>
            <person name="Corre E."/>
            <person name="Da Silva C."/>
            <person name="Delage L."/>
            <person name="Delaroque N."/>
            <person name="Dittami S.M."/>
            <person name="Doulbeau S."/>
            <person name="Elias M."/>
            <person name="Farnham G."/>
            <person name="Gachon C.M."/>
            <person name="Gschloessl B."/>
            <person name="Heesch S."/>
            <person name="Jabbari K."/>
            <person name="Jubin C."/>
            <person name="Kawai H."/>
            <person name="Kimura K."/>
            <person name="Kloareg B."/>
            <person name="Kupper F.C."/>
            <person name="Lang D."/>
            <person name="Le Bail A."/>
            <person name="Leblanc C."/>
            <person name="Lerouge P."/>
            <person name="Lohr M."/>
            <person name="Lopez P.J."/>
            <person name="Martens C."/>
            <person name="Maumus F."/>
            <person name="Michel G."/>
            <person name="Miranda-Saavedra D."/>
            <person name="Morales J."/>
            <person name="Moreau H."/>
            <person name="Motomura T."/>
            <person name="Nagasato C."/>
            <person name="Napoli C.A."/>
            <person name="Nelson D.R."/>
            <person name="Nyvall-Collen P."/>
            <person name="Peters A.F."/>
            <person name="Pommier C."/>
            <person name="Potin P."/>
            <person name="Poulain J."/>
            <person name="Quesneville H."/>
            <person name="Read B."/>
            <person name="Rensing S.A."/>
            <person name="Ritter A."/>
            <person name="Rousvoal S."/>
            <person name="Samanta M."/>
            <person name="Samson G."/>
            <person name="Schroeder D.C."/>
            <person name="Segurens B."/>
            <person name="Strittmatter M."/>
            <person name="Tonon T."/>
            <person name="Tregear J.W."/>
            <person name="Valentin K."/>
            <person name="von Dassow P."/>
            <person name="Yamagishi T."/>
            <person name="Van de Peer Y."/>
            <person name="Wincker P."/>
        </authorList>
    </citation>
    <scope>NUCLEOTIDE SEQUENCE [LARGE SCALE GENOMIC DNA]</scope>
    <source>
        <strain evidence="2">Ec32 / CCAP1310/4</strain>
    </source>
</reference>
<gene>
    <name evidence="1" type="ORF">Esi_0013_0192</name>
</gene>
<dbReference type="AlphaFoldDB" id="D8LEE4"/>
<accession>D8LEE4</accession>
<evidence type="ECO:0000313" key="2">
    <source>
        <dbReference type="Proteomes" id="UP000002630"/>
    </source>
</evidence>
<evidence type="ECO:0000313" key="1">
    <source>
        <dbReference type="EMBL" id="CBN74231.1"/>
    </source>
</evidence>
<dbReference type="InParanoid" id="D8LEE4"/>
<protein>
    <submittedName>
        <fullName evidence="1">Uncharacterized protein</fullName>
    </submittedName>
</protein>
<sequence length="173" mass="19279">MIDCVDELMELDCSDMSVCGNDCTFEYSNPVSMERCSEDDFRVCDLAIAPRALTAVAFPPDTTYLRVQQCVLVETAAAATSESDDDGGGQEEEEVWECLENPVPAEYYGTPYHWPSAVDVDYSAAALCEKDSHCPGSFCSSQQEPRICAPKLEEHFQQSGEHFLDPRWEILNN</sequence>
<name>D8LEE4_ECTSI</name>
<organism evidence="1 2">
    <name type="scientific">Ectocarpus siliculosus</name>
    <name type="common">Brown alga</name>
    <name type="synonym">Conferva siliculosa</name>
    <dbReference type="NCBI Taxonomy" id="2880"/>
    <lineage>
        <taxon>Eukaryota</taxon>
        <taxon>Sar</taxon>
        <taxon>Stramenopiles</taxon>
        <taxon>Ochrophyta</taxon>
        <taxon>PX clade</taxon>
        <taxon>Phaeophyceae</taxon>
        <taxon>Ectocarpales</taxon>
        <taxon>Ectocarpaceae</taxon>
        <taxon>Ectocarpus</taxon>
    </lineage>
</organism>
<dbReference type="Proteomes" id="UP000002630">
    <property type="component" value="Unassembled WGS sequence"/>
</dbReference>
<proteinExistence type="predicted"/>
<keyword evidence="2" id="KW-1185">Reference proteome</keyword>
<dbReference type="EMBL" id="FN649760">
    <property type="protein sequence ID" value="CBN74231.1"/>
    <property type="molecule type" value="Genomic_DNA"/>
</dbReference>